<keyword evidence="4" id="KW-0963">Cytoplasm</keyword>
<dbReference type="EMBL" id="FLYE01000012">
    <property type="protein sequence ID" value="SCA56342.1"/>
    <property type="molecule type" value="Genomic_DNA"/>
</dbReference>
<feature type="active site" description="Proton acceptor" evidence="4">
    <location>
        <position position="83"/>
    </location>
</feature>
<dbReference type="CDD" id="cd00555">
    <property type="entry name" value="Maf"/>
    <property type="match status" value="1"/>
</dbReference>
<protein>
    <recommendedName>
        <fullName evidence="4">Nucleoside triphosphate pyrophosphatase</fullName>
        <ecNumber evidence="4">3.6.1.9</ecNumber>
    </recommendedName>
    <alternativeName>
        <fullName evidence="4">Nucleotide pyrophosphatase</fullName>
        <shortName evidence="4">Nucleotide PPase</shortName>
    </alternativeName>
</protein>
<evidence type="ECO:0000256" key="1">
    <source>
        <dbReference type="ARBA" id="ARBA00001968"/>
    </source>
</evidence>
<comment type="subcellular location">
    <subcellularLocation>
        <location evidence="4">Cytoplasm</location>
    </subcellularLocation>
</comment>
<dbReference type="STRING" id="1867952.MTBPR1_20190"/>
<accession>A0A1C3RGL6</accession>
<dbReference type="InterPro" id="IPR003697">
    <property type="entry name" value="Maf-like"/>
</dbReference>
<comment type="function">
    <text evidence="4">Nucleoside triphosphate pyrophosphatase. May have a dual role in cell division arrest and in preventing the incorporation of modified nucleotides into cellular nucleic acids.</text>
</comment>
<comment type="catalytic activity">
    <reaction evidence="4">
        <text>a 2'-deoxyribonucleoside 5'-triphosphate + H2O = a 2'-deoxyribonucleoside 5'-phosphate + diphosphate + H(+)</text>
        <dbReference type="Rhea" id="RHEA:44644"/>
        <dbReference type="ChEBI" id="CHEBI:15377"/>
        <dbReference type="ChEBI" id="CHEBI:15378"/>
        <dbReference type="ChEBI" id="CHEBI:33019"/>
        <dbReference type="ChEBI" id="CHEBI:61560"/>
        <dbReference type="ChEBI" id="CHEBI:65317"/>
        <dbReference type="EC" id="3.6.1.9"/>
    </reaction>
</comment>
<dbReference type="GO" id="GO:0047429">
    <property type="term" value="F:nucleoside triphosphate diphosphatase activity"/>
    <property type="evidence" value="ECO:0007669"/>
    <property type="project" value="UniProtKB-EC"/>
</dbReference>
<dbReference type="GO" id="GO:0005737">
    <property type="term" value="C:cytoplasm"/>
    <property type="evidence" value="ECO:0007669"/>
    <property type="project" value="UniProtKB-SubCell"/>
</dbReference>
<evidence type="ECO:0000256" key="3">
    <source>
        <dbReference type="ARBA" id="ARBA00023080"/>
    </source>
</evidence>
<dbReference type="AlphaFoldDB" id="A0A1C3RGL6"/>
<dbReference type="SUPFAM" id="SSF52972">
    <property type="entry name" value="ITPase-like"/>
    <property type="match status" value="1"/>
</dbReference>
<comment type="similarity">
    <text evidence="4">Belongs to the Maf family.</text>
</comment>
<dbReference type="PANTHER" id="PTHR43213:SF5">
    <property type="entry name" value="BIFUNCTIONAL DTTP_UTP PYROPHOSPHATASE_METHYLTRANSFERASE PROTEIN-RELATED"/>
    <property type="match status" value="1"/>
</dbReference>
<dbReference type="GO" id="GO:0009117">
    <property type="term" value="P:nucleotide metabolic process"/>
    <property type="evidence" value="ECO:0007669"/>
    <property type="project" value="UniProtKB-KW"/>
</dbReference>
<dbReference type="Gene3D" id="3.90.950.10">
    <property type="match status" value="1"/>
</dbReference>
<dbReference type="HAMAP" id="MF_00528">
    <property type="entry name" value="Maf"/>
    <property type="match status" value="1"/>
</dbReference>
<evidence type="ECO:0000256" key="2">
    <source>
        <dbReference type="ARBA" id="ARBA00022801"/>
    </source>
</evidence>
<evidence type="ECO:0000313" key="5">
    <source>
        <dbReference type="EMBL" id="SCA56342.1"/>
    </source>
</evidence>
<comment type="caution">
    <text evidence="4">Lacks conserved residue(s) required for the propagation of feature annotation.</text>
</comment>
<dbReference type="InterPro" id="IPR029001">
    <property type="entry name" value="ITPase-like_fam"/>
</dbReference>
<evidence type="ECO:0000256" key="4">
    <source>
        <dbReference type="HAMAP-Rule" id="MF_00528"/>
    </source>
</evidence>
<dbReference type="PIRSF" id="PIRSF006305">
    <property type="entry name" value="Maf"/>
    <property type="match status" value="1"/>
</dbReference>
<comment type="cofactor">
    <cofactor evidence="1 4">
        <name>a divalent metal cation</name>
        <dbReference type="ChEBI" id="CHEBI:60240"/>
    </cofactor>
</comment>
<proteinExistence type="inferred from homology"/>
<reference evidence="5 6" key="1">
    <citation type="submission" date="2016-07" db="EMBL/GenBank/DDBJ databases">
        <authorList>
            <person name="Lefevre C.T."/>
        </authorList>
    </citation>
    <scope>NUCLEOTIDE SEQUENCE [LARGE SCALE GENOMIC DNA]</scope>
    <source>
        <strain evidence="5">PR1</strain>
    </source>
</reference>
<keyword evidence="3 4" id="KW-0546">Nucleotide metabolism</keyword>
<evidence type="ECO:0000313" key="6">
    <source>
        <dbReference type="Proteomes" id="UP000231658"/>
    </source>
</evidence>
<gene>
    <name evidence="5" type="ORF">MTBPR1_20190</name>
</gene>
<dbReference type="PANTHER" id="PTHR43213">
    <property type="entry name" value="BIFUNCTIONAL DTTP/UTP PYROPHOSPHATASE/METHYLTRANSFERASE PROTEIN-RELATED"/>
    <property type="match status" value="1"/>
</dbReference>
<comment type="catalytic activity">
    <reaction evidence="4">
        <text>a ribonucleoside 5'-triphosphate + H2O = a ribonucleoside 5'-phosphate + diphosphate + H(+)</text>
        <dbReference type="Rhea" id="RHEA:23996"/>
        <dbReference type="ChEBI" id="CHEBI:15377"/>
        <dbReference type="ChEBI" id="CHEBI:15378"/>
        <dbReference type="ChEBI" id="CHEBI:33019"/>
        <dbReference type="ChEBI" id="CHEBI:58043"/>
        <dbReference type="ChEBI" id="CHEBI:61557"/>
        <dbReference type="EC" id="3.6.1.9"/>
    </reaction>
</comment>
<dbReference type="Pfam" id="PF02545">
    <property type="entry name" value="Maf"/>
    <property type="match status" value="1"/>
</dbReference>
<keyword evidence="6" id="KW-1185">Reference proteome</keyword>
<keyword evidence="2 4" id="KW-0378">Hydrolase</keyword>
<organism evidence="5 6">
    <name type="scientific">Candidatus Terasakiella magnetica</name>
    <dbReference type="NCBI Taxonomy" id="1867952"/>
    <lineage>
        <taxon>Bacteria</taxon>
        <taxon>Pseudomonadati</taxon>
        <taxon>Pseudomonadota</taxon>
        <taxon>Alphaproteobacteria</taxon>
        <taxon>Rhodospirillales</taxon>
        <taxon>Terasakiellaceae</taxon>
        <taxon>Terasakiella</taxon>
    </lineage>
</organism>
<dbReference type="Proteomes" id="UP000231658">
    <property type="component" value="Unassembled WGS sequence"/>
</dbReference>
<name>A0A1C3RGL6_9PROT</name>
<sequence>MDFGLRQNDVMNMSRLILASASKSRADLLRGSGLEIEVIPAHLDEEIIKAEKLSVVETALKLSKAKAAFISKQYPDGLVIGADQMMECEGVRFDKPDSLEKAKEQLQFLRGKTHRLISAVGLVKNGETLWSHHQMAELEMRNFSDGFLEDYLKQVGDDVTTTVGGYRLEEIGVQLFDRIEGDYFTILGLPLLAVLDFLRKQDMIEI</sequence>
<dbReference type="EC" id="3.6.1.9" evidence="4"/>